<dbReference type="AlphaFoldDB" id="A0A0W0Z6V5"/>
<accession>A0A0W0Z6V5</accession>
<dbReference type="InterPro" id="IPR036452">
    <property type="entry name" value="Ribo_hydro-like"/>
</dbReference>
<proteinExistence type="predicted"/>
<evidence type="ECO:0000256" key="1">
    <source>
        <dbReference type="ARBA" id="ARBA00022801"/>
    </source>
</evidence>
<gene>
    <name evidence="4" type="ORF">Lspi_1016</name>
</gene>
<dbReference type="PATRIC" id="fig|452.5.peg.1113"/>
<organism evidence="4 5">
    <name type="scientific">Legionella spiritensis</name>
    <dbReference type="NCBI Taxonomy" id="452"/>
    <lineage>
        <taxon>Bacteria</taxon>
        <taxon>Pseudomonadati</taxon>
        <taxon>Pseudomonadota</taxon>
        <taxon>Gammaproteobacteria</taxon>
        <taxon>Legionellales</taxon>
        <taxon>Legionellaceae</taxon>
        <taxon>Legionella</taxon>
    </lineage>
</organism>
<dbReference type="SUPFAM" id="SSF53590">
    <property type="entry name" value="Nucleoside hydrolase"/>
    <property type="match status" value="1"/>
</dbReference>
<feature type="domain" description="Inosine/uridine-preferring nucleoside hydrolase" evidence="3">
    <location>
        <begin position="34"/>
        <end position="332"/>
    </location>
</feature>
<dbReference type="GO" id="GO:0005829">
    <property type="term" value="C:cytosol"/>
    <property type="evidence" value="ECO:0007669"/>
    <property type="project" value="TreeGrafter"/>
</dbReference>
<dbReference type="PANTHER" id="PTHR12304">
    <property type="entry name" value="INOSINE-URIDINE PREFERRING NUCLEOSIDE HYDROLASE"/>
    <property type="match status" value="1"/>
</dbReference>
<dbReference type="GO" id="GO:0008477">
    <property type="term" value="F:purine nucleosidase activity"/>
    <property type="evidence" value="ECO:0007669"/>
    <property type="project" value="UniProtKB-EC"/>
</dbReference>
<dbReference type="PANTHER" id="PTHR12304:SF46">
    <property type="entry name" value="INOSINE-ADENOSINE-GUANOSINE-NUCLEOSIDE HYDROLASE"/>
    <property type="match status" value="1"/>
</dbReference>
<evidence type="ECO:0000259" key="3">
    <source>
        <dbReference type="Pfam" id="PF01156"/>
    </source>
</evidence>
<dbReference type="InterPro" id="IPR023186">
    <property type="entry name" value="IUNH"/>
</dbReference>
<dbReference type="EC" id="3.2.2.1" evidence="4"/>
<dbReference type="Proteomes" id="UP000054877">
    <property type="component" value="Unassembled WGS sequence"/>
</dbReference>
<evidence type="ECO:0000313" key="5">
    <source>
        <dbReference type="Proteomes" id="UP000054877"/>
    </source>
</evidence>
<dbReference type="Pfam" id="PF01156">
    <property type="entry name" value="IU_nuc_hydro"/>
    <property type="match status" value="1"/>
</dbReference>
<dbReference type="EMBL" id="LNYX01000012">
    <property type="protein sequence ID" value="KTD64849.1"/>
    <property type="molecule type" value="Genomic_DNA"/>
</dbReference>
<dbReference type="OrthoDB" id="9797882at2"/>
<keyword evidence="2 4" id="KW-0326">Glycosidase</keyword>
<reference evidence="4 5" key="1">
    <citation type="submission" date="2015-11" db="EMBL/GenBank/DDBJ databases">
        <title>Genomic analysis of 38 Legionella species identifies large and diverse effector repertoires.</title>
        <authorList>
            <person name="Burstein D."/>
            <person name="Amaro F."/>
            <person name="Zusman T."/>
            <person name="Lifshitz Z."/>
            <person name="Cohen O."/>
            <person name="Gilbert J.A."/>
            <person name="Pupko T."/>
            <person name="Shuman H.A."/>
            <person name="Segal G."/>
        </authorList>
    </citation>
    <scope>NUCLEOTIDE SEQUENCE [LARGE SCALE GENOMIC DNA]</scope>
    <source>
        <strain evidence="4 5">Mt.St.Helens-9</strain>
    </source>
</reference>
<evidence type="ECO:0000256" key="2">
    <source>
        <dbReference type="ARBA" id="ARBA00023295"/>
    </source>
</evidence>
<dbReference type="Gene3D" id="3.90.245.10">
    <property type="entry name" value="Ribonucleoside hydrolase-like"/>
    <property type="match status" value="1"/>
</dbReference>
<comment type="caution">
    <text evidence="4">The sequence shown here is derived from an EMBL/GenBank/DDBJ whole genome shotgun (WGS) entry which is preliminary data.</text>
</comment>
<name>A0A0W0Z6V5_LEGSP</name>
<dbReference type="RefSeq" id="WP_058482948.1">
    <property type="nucleotide sequence ID" value="NZ_CAAAII010000003.1"/>
</dbReference>
<protein>
    <submittedName>
        <fullName evidence="4">Inosine-uridine preferring nucleoside hydrolase</fullName>
        <ecNumber evidence="4">3.2.2.1</ecNumber>
    </submittedName>
</protein>
<sequence length="346" mass="37873">MLSSIKSAVHGLMLCALLSFGVIPGVTAAPRPFIIDTDVGVDDIVAILYVLQRPDIVVKAVTIAADGNAHCRPALANTLGLLQKMGQANIPVACGQEKPLIASHRFPDFVLEESDTLAHTAQLLPEVRVKSRHNAVDLMIHTLRNSPEPVTILAIGPLTNLAQVLQKDPEIKKKIRIIYIMGGAIDVPGNIPEVAPDIHNEAAEWNFYLDPHAARMVLSRNIPVVLISLDTTNQIPVDMAFYHAIKAMRPAPGTDYVFALLHNGMSMIRDNSWFFWDPLAAVIASDESIATFKTRRISVLLAPESRSGATVVDNRHGYDVRVADTVDKPAFERLLLRYLNQPVGKV</sequence>
<keyword evidence="1 4" id="KW-0378">Hydrolase</keyword>
<dbReference type="STRING" id="452.Lspi_1016"/>
<dbReference type="InterPro" id="IPR001910">
    <property type="entry name" value="Inosine/uridine_hydrolase_dom"/>
</dbReference>
<dbReference type="GO" id="GO:0006152">
    <property type="term" value="P:purine nucleoside catabolic process"/>
    <property type="evidence" value="ECO:0007669"/>
    <property type="project" value="TreeGrafter"/>
</dbReference>
<evidence type="ECO:0000313" key="4">
    <source>
        <dbReference type="EMBL" id="KTD64849.1"/>
    </source>
</evidence>
<keyword evidence="5" id="KW-1185">Reference proteome</keyword>